<dbReference type="SUPFAM" id="SSF51735">
    <property type="entry name" value="NAD(P)-binding Rossmann-fold domains"/>
    <property type="match status" value="1"/>
</dbReference>
<dbReference type="Proteomes" id="UP000708148">
    <property type="component" value="Unassembled WGS sequence"/>
</dbReference>
<keyword evidence="6 8" id="KW-0520">NAD</keyword>
<dbReference type="InterPro" id="IPR016040">
    <property type="entry name" value="NAD(P)-bd_dom"/>
</dbReference>
<accession>A0A8S1IPB7</accession>
<evidence type="ECO:0000256" key="1">
    <source>
        <dbReference type="ARBA" id="ARBA00000083"/>
    </source>
</evidence>
<evidence type="ECO:0000256" key="7">
    <source>
        <dbReference type="ARBA" id="ARBA00023235"/>
    </source>
</evidence>
<dbReference type="GO" id="GO:0006012">
    <property type="term" value="P:galactose metabolic process"/>
    <property type="evidence" value="ECO:0007669"/>
    <property type="project" value="InterPro"/>
</dbReference>
<comment type="cofactor">
    <cofactor evidence="2 8">
        <name>NAD(+)</name>
        <dbReference type="ChEBI" id="CHEBI:57540"/>
    </cofactor>
</comment>
<name>A0A8S1IPB7_9CHLO</name>
<dbReference type="CDD" id="cd05247">
    <property type="entry name" value="UDP_G4E_1_SDR_e"/>
    <property type="match status" value="1"/>
</dbReference>
<dbReference type="EMBL" id="CAJHUC010000318">
    <property type="protein sequence ID" value="CAD7695201.1"/>
    <property type="molecule type" value="Genomic_DNA"/>
</dbReference>
<comment type="catalytic activity">
    <reaction evidence="1">
        <text>UDP-alpha-D-glucose = UDP-alpha-D-galactose</text>
        <dbReference type="Rhea" id="RHEA:22168"/>
        <dbReference type="ChEBI" id="CHEBI:58885"/>
        <dbReference type="ChEBI" id="CHEBI:66914"/>
        <dbReference type="EC" id="5.1.3.2"/>
    </reaction>
</comment>
<dbReference type="PANTHER" id="PTHR43725:SF47">
    <property type="entry name" value="UDP-GLUCOSE 4-EPIMERASE"/>
    <property type="match status" value="1"/>
</dbReference>
<protein>
    <recommendedName>
        <fullName evidence="5 8">UDP-glucose 4-epimerase</fullName>
        <ecNumber evidence="8">5.1.3.-</ecNumber>
    </recommendedName>
</protein>
<dbReference type="AlphaFoldDB" id="A0A8S1IPB7"/>
<dbReference type="InterPro" id="IPR036291">
    <property type="entry name" value="NAD(P)-bd_dom_sf"/>
</dbReference>
<keyword evidence="7 8" id="KW-0413">Isomerase</keyword>
<dbReference type="EC" id="5.1.3.-" evidence="8"/>
<comment type="caution">
    <text evidence="10">The sequence shown here is derived from an EMBL/GenBank/DDBJ whole genome shotgun (WGS) entry which is preliminary data.</text>
</comment>
<dbReference type="Pfam" id="PF16363">
    <property type="entry name" value="GDP_Man_Dehyd"/>
    <property type="match status" value="1"/>
</dbReference>
<keyword evidence="11" id="KW-1185">Reference proteome</keyword>
<evidence type="ECO:0000256" key="5">
    <source>
        <dbReference type="ARBA" id="ARBA00013189"/>
    </source>
</evidence>
<feature type="domain" description="NAD(P)-binding" evidence="9">
    <location>
        <begin position="21"/>
        <end position="339"/>
    </location>
</feature>
<evidence type="ECO:0000313" key="10">
    <source>
        <dbReference type="EMBL" id="CAD7695201.1"/>
    </source>
</evidence>
<keyword evidence="8" id="KW-0119">Carbohydrate metabolism</keyword>
<reference evidence="10" key="1">
    <citation type="submission" date="2020-12" db="EMBL/GenBank/DDBJ databases">
        <authorList>
            <person name="Iha C."/>
        </authorList>
    </citation>
    <scope>NUCLEOTIDE SEQUENCE</scope>
</reference>
<evidence type="ECO:0000256" key="2">
    <source>
        <dbReference type="ARBA" id="ARBA00001911"/>
    </source>
</evidence>
<gene>
    <name evidence="10" type="ORF">OSTQU699_LOCUS562</name>
</gene>
<evidence type="ECO:0000256" key="8">
    <source>
        <dbReference type="RuleBase" id="RU366046"/>
    </source>
</evidence>
<dbReference type="OrthoDB" id="9402762at2759"/>
<evidence type="ECO:0000256" key="6">
    <source>
        <dbReference type="ARBA" id="ARBA00023027"/>
    </source>
</evidence>
<dbReference type="GO" id="GO:0005829">
    <property type="term" value="C:cytosol"/>
    <property type="evidence" value="ECO:0007669"/>
    <property type="project" value="TreeGrafter"/>
</dbReference>
<evidence type="ECO:0000313" key="11">
    <source>
        <dbReference type="Proteomes" id="UP000708148"/>
    </source>
</evidence>
<evidence type="ECO:0000256" key="4">
    <source>
        <dbReference type="ARBA" id="ARBA00007637"/>
    </source>
</evidence>
<evidence type="ECO:0000259" key="9">
    <source>
        <dbReference type="Pfam" id="PF16363"/>
    </source>
</evidence>
<dbReference type="Gene3D" id="3.90.25.10">
    <property type="entry name" value="UDP-galactose 4-epimerase, domain 1"/>
    <property type="match status" value="1"/>
</dbReference>
<sequence length="353" mass="38617">MKPLFAFSGWGCRGKGVLEAIGSHTALALVEAGCSVTIIDNLSNSFLVAFDRMKELAGDKASMLRFEQVDLRDKGALNSVLSSEKYDAVVHFAALKAVGESMEKPLEYYENNVGGTTNLLQAMASNGCKTMVFSSSCTVYGNPSPDEVPLKEDHSRQAISVYGRTKLIIEEMMEDVAKADSEWKIILLRYFNPIGAHPTGRIGEHPIGVPLNLMPYIQQVAVGIRPELKVFGDDYPTRDGTCIRDYIHVMDLAEGHVAALNKIRSEPSYGCQPVNLGTGTGTTVLEMITAFEEASGIKIPYTVVGRRAGDTVAVWAATGRAESELGWKTKLNVSDMCRDQWNWAKNNPHGYET</sequence>
<dbReference type="InterPro" id="IPR005886">
    <property type="entry name" value="UDP_G4E"/>
</dbReference>
<dbReference type="PANTHER" id="PTHR43725">
    <property type="entry name" value="UDP-GLUCOSE 4-EPIMERASE"/>
    <property type="match status" value="1"/>
</dbReference>
<dbReference type="Gene3D" id="3.40.50.720">
    <property type="entry name" value="NAD(P)-binding Rossmann-like Domain"/>
    <property type="match status" value="1"/>
</dbReference>
<evidence type="ECO:0000256" key="3">
    <source>
        <dbReference type="ARBA" id="ARBA00004947"/>
    </source>
</evidence>
<dbReference type="GO" id="GO:0003978">
    <property type="term" value="F:UDP-glucose 4-epimerase activity"/>
    <property type="evidence" value="ECO:0007669"/>
    <property type="project" value="UniProtKB-UniRule"/>
</dbReference>
<organism evidence="10 11">
    <name type="scientific">Ostreobium quekettii</name>
    <dbReference type="NCBI Taxonomy" id="121088"/>
    <lineage>
        <taxon>Eukaryota</taxon>
        <taxon>Viridiplantae</taxon>
        <taxon>Chlorophyta</taxon>
        <taxon>core chlorophytes</taxon>
        <taxon>Ulvophyceae</taxon>
        <taxon>TCBD clade</taxon>
        <taxon>Bryopsidales</taxon>
        <taxon>Ostreobineae</taxon>
        <taxon>Ostreobiaceae</taxon>
        <taxon>Ostreobium</taxon>
    </lineage>
</organism>
<proteinExistence type="inferred from homology"/>
<dbReference type="NCBIfam" id="TIGR01179">
    <property type="entry name" value="galE"/>
    <property type="match status" value="1"/>
</dbReference>
<comment type="similarity">
    <text evidence="4 8">Belongs to the NAD(P)-dependent epimerase/dehydratase family.</text>
</comment>
<comment type="pathway">
    <text evidence="3 8">Carbohydrate metabolism; galactose metabolism.</text>
</comment>